<dbReference type="SUPFAM" id="SSF51905">
    <property type="entry name" value="FAD/NAD(P)-binding domain"/>
    <property type="match status" value="1"/>
</dbReference>
<dbReference type="PANTHER" id="PTHR42685:SF22">
    <property type="entry name" value="CONDITIONED MEDIUM FACTOR RECEPTOR 1"/>
    <property type="match status" value="1"/>
</dbReference>
<dbReference type="Pfam" id="PF01494">
    <property type="entry name" value="FAD_binding_3"/>
    <property type="match status" value="1"/>
</dbReference>
<gene>
    <name evidence="2" type="ORF">GCM10009844_38720</name>
</gene>
<dbReference type="PRINTS" id="PR00420">
    <property type="entry name" value="RNGMNOXGNASE"/>
</dbReference>
<sequence length="398" mass="42757">MRTYDAVVVGGRVAGASTALLLARSGARVALLERSAYGADTLSTHGLMRAGVLQLSRWGLLDRVVAAGTPPIRTTTFLYGDQEPVHISIRPSPGVDALYAPRRTVLDRILVDAASEVGVDVLHGTRVTELLRDRAGRVSGVRARTPGGPRDLAARFVVGADGIASSVAQQVGAPLLREGRWGSAAQYAYYEGIGGTGYEWAYRDGVAAGLIPTGDGLSCVFVATSPQRMRTLRTGRSAEDTFERVFGMAAPRYADRLAAATRVGRQFGWAGRRGFVRRSWGPGWALVGDAGHFKDPISTHGITDALRDAELLAGALLDALTGIRDEATALDAYQRRRDLLSAQLFQVSDEIAGYEWDSDQVQPLLRRVSAAMIDEVEMLESLTPAVPDRPGHPAPVWR</sequence>
<evidence type="ECO:0000313" key="2">
    <source>
        <dbReference type="EMBL" id="GAA2153783.1"/>
    </source>
</evidence>
<dbReference type="Proteomes" id="UP001501771">
    <property type="component" value="Unassembled WGS sequence"/>
</dbReference>
<comment type="caution">
    <text evidence="2">The sequence shown here is derived from an EMBL/GenBank/DDBJ whole genome shotgun (WGS) entry which is preliminary data.</text>
</comment>
<feature type="domain" description="FAD-binding" evidence="1">
    <location>
        <begin position="4"/>
        <end position="346"/>
    </location>
</feature>
<dbReference type="PANTHER" id="PTHR42685">
    <property type="entry name" value="GERANYLGERANYL DIPHOSPHATE REDUCTASE"/>
    <property type="match status" value="1"/>
</dbReference>
<dbReference type="InterPro" id="IPR002938">
    <property type="entry name" value="FAD-bd"/>
</dbReference>
<dbReference type="InterPro" id="IPR050407">
    <property type="entry name" value="Geranylgeranyl_reductase"/>
</dbReference>
<dbReference type="InterPro" id="IPR036188">
    <property type="entry name" value="FAD/NAD-bd_sf"/>
</dbReference>
<proteinExistence type="predicted"/>
<dbReference type="Gene3D" id="3.50.50.60">
    <property type="entry name" value="FAD/NAD(P)-binding domain"/>
    <property type="match status" value="1"/>
</dbReference>
<keyword evidence="3" id="KW-1185">Reference proteome</keyword>
<dbReference type="EMBL" id="BAAAQR010000014">
    <property type="protein sequence ID" value="GAA2153783.1"/>
    <property type="molecule type" value="Genomic_DNA"/>
</dbReference>
<evidence type="ECO:0000313" key="3">
    <source>
        <dbReference type="Proteomes" id="UP001501771"/>
    </source>
</evidence>
<organism evidence="2 3">
    <name type="scientific">Nocardioides koreensis</name>
    <dbReference type="NCBI Taxonomy" id="433651"/>
    <lineage>
        <taxon>Bacteria</taxon>
        <taxon>Bacillati</taxon>
        <taxon>Actinomycetota</taxon>
        <taxon>Actinomycetes</taxon>
        <taxon>Propionibacteriales</taxon>
        <taxon>Nocardioidaceae</taxon>
        <taxon>Nocardioides</taxon>
    </lineage>
</organism>
<dbReference type="RefSeq" id="WP_344156334.1">
    <property type="nucleotide sequence ID" value="NZ_BAAAQR010000014.1"/>
</dbReference>
<name>A0ABP5LTQ6_9ACTN</name>
<protein>
    <submittedName>
        <fullName evidence="2">NAD(P)/FAD-dependent oxidoreductase</fullName>
    </submittedName>
</protein>
<accession>A0ABP5LTQ6</accession>
<evidence type="ECO:0000259" key="1">
    <source>
        <dbReference type="Pfam" id="PF01494"/>
    </source>
</evidence>
<reference evidence="3" key="1">
    <citation type="journal article" date="2019" name="Int. J. Syst. Evol. Microbiol.">
        <title>The Global Catalogue of Microorganisms (GCM) 10K type strain sequencing project: providing services to taxonomists for standard genome sequencing and annotation.</title>
        <authorList>
            <consortium name="The Broad Institute Genomics Platform"/>
            <consortium name="The Broad Institute Genome Sequencing Center for Infectious Disease"/>
            <person name="Wu L."/>
            <person name="Ma J."/>
        </authorList>
    </citation>
    <scope>NUCLEOTIDE SEQUENCE [LARGE SCALE GENOMIC DNA]</scope>
    <source>
        <strain evidence="3">JCM 16022</strain>
    </source>
</reference>